<dbReference type="OrthoDB" id="432685at2759"/>
<keyword evidence="5" id="KW-0560">Oxidoreductase</keyword>
<dbReference type="SUPFAM" id="SSF52343">
    <property type="entry name" value="Ferredoxin reductase-like, C-terminal NADP-linked domain"/>
    <property type="match status" value="1"/>
</dbReference>
<dbReference type="Gene3D" id="2.40.30.10">
    <property type="entry name" value="Translation factors"/>
    <property type="match status" value="1"/>
</dbReference>
<reference evidence="10" key="1">
    <citation type="submission" date="2017-01" db="EMBL/GenBank/DDBJ databases">
        <authorList>
            <person name="Wang Y."/>
            <person name="White M."/>
            <person name="Kvist S."/>
            <person name="Moncalvo J.-M."/>
        </authorList>
    </citation>
    <scope>NUCLEOTIDE SEQUENCE [LARGE SCALE GENOMIC DNA]</scope>
    <source>
        <strain evidence="10">ID-206-W2</strain>
    </source>
</reference>
<dbReference type="Proteomes" id="UP000187429">
    <property type="component" value="Unassembled WGS sequence"/>
</dbReference>
<dbReference type="InterPro" id="IPR017927">
    <property type="entry name" value="FAD-bd_FR_type"/>
</dbReference>
<feature type="binding site" evidence="6">
    <location>
        <position position="207"/>
    </location>
    <ligand>
        <name>FAD</name>
        <dbReference type="ChEBI" id="CHEBI:57692"/>
    </ligand>
</feature>
<dbReference type="InterPro" id="IPR008333">
    <property type="entry name" value="Cbr1-like_FAD-bd_dom"/>
</dbReference>
<dbReference type="AlphaFoldDB" id="A0A1R1YK09"/>
<keyword evidence="10" id="KW-1185">Reference proteome</keyword>
<evidence type="ECO:0000259" key="8">
    <source>
        <dbReference type="PROSITE" id="PS51384"/>
    </source>
</evidence>
<evidence type="ECO:0000313" key="10">
    <source>
        <dbReference type="Proteomes" id="UP000187429"/>
    </source>
</evidence>
<evidence type="ECO:0000256" key="7">
    <source>
        <dbReference type="SAM" id="Phobius"/>
    </source>
</evidence>
<feature type="non-terminal residue" evidence="9">
    <location>
        <position position="394"/>
    </location>
</feature>
<dbReference type="CDD" id="cd06183">
    <property type="entry name" value="cyt_b5_reduct_like"/>
    <property type="match status" value="1"/>
</dbReference>
<feature type="binding site" evidence="6">
    <location>
        <position position="205"/>
    </location>
    <ligand>
        <name>FAD</name>
        <dbReference type="ChEBI" id="CHEBI:57692"/>
    </ligand>
</feature>
<keyword evidence="4 6" id="KW-0274">FAD</keyword>
<protein>
    <submittedName>
        <fullName evidence="9">NADH-cytochrome b5 reductase 1</fullName>
    </submittedName>
</protein>
<gene>
    <name evidence="9" type="ORF">AYI69_g3312</name>
</gene>
<sequence>MNSTIKSILYGCRRRQMLNKSSKLSVTGIIDIEAIAQRQTMKYSKNSLNKSEIPRGKNSKIMSKYMKLGLGVAGVFSLAVAVNEAVAKIQGSGGYSFFFKDKVGIDPFYFREFKLINKERISHDTSIFRFQIDEIEKKHAFVTDKILSSGVWSIDIKDHYVQTFRRYTPIDYSIVSKNIKGSDLADFNVQLSDRKEMDANYIDILVKRYPNGSVSRFIHNIDVGEMVQIRGPNVEYPYFLNPKKNIGMIAGGTGIAPMYQLIKRILLSNDPTNEDKKISLMYASRSRQDILLADQLIHLQQQFPDRLTVRFYVDADAETSDDRHIPADAESSKLAAKGAQAGPNLHSLQLDQIKGANGPQFSTLNVGYIGKESIKNHLPPPNSDCIIVVSGPQG</sequence>
<keyword evidence="3 6" id="KW-0285">Flavoprotein</keyword>
<evidence type="ECO:0000256" key="2">
    <source>
        <dbReference type="ARBA" id="ARBA00006105"/>
    </source>
</evidence>
<dbReference type="EMBL" id="LSSM01001098">
    <property type="protein sequence ID" value="OMJ27257.1"/>
    <property type="molecule type" value="Genomic_DNA"/>
</dbReference>
<feature type="domain" description="FAD-binding FR-type" evidence="8">
    <location>
        <begin position="108"/>
        <end position="239"/>
    </location>
</feature>
<proteinExistence type="inferred from homology"/>
<name>A0A1R1YK09_9FUNG</name>
<evidence type="ECO:0000256" key="4">
    <source>
        <dbReference type="ARBA" id="ARBA00022827"/>
    </source>
</evidence>
<feature type="binding site" evidence="6">
    <location>
        <position position="215"/>
    </location>
    <ligand>
        <name>FAD</name>
        <dbReference type="ChEBI" id="CHEBI:57692"/>
    </ligand>
</feature>
<feature type="transmembrane region" description="Helical" evidence="7">
    <location>
        <begin position="65"/>
        <end position="82"/>
    </location>
</feature>
<feature type="binding site" evidence="6">
    <location>
        <position position="167"/>
    </location>
    <ligand>
        <name>FAD</name>
        <dbReference type="ChEBI" id="CHEBI:57692"/>
    </ligand>
</feature>
<dbReference type="PROSITE" id="PS51384">
    <property type="entry name" value="FAD_FR"/>
    <property type="match status" value="1"/>
</dbReference>
<evidence type="ECO:0000256" key="6">
    <source>
        <dbReference type="PIRSR" id="PIRSR601834-1"/>
    </source>
</evidence>
<dbReference type="Pfam" id="PF00970">
    <property type="entry name" value="FAD_binding_6"/>
    <property type="match status" value="1"/>
</dbReference>
<dbReference type="PANTHER" id="PTHR19370:SF184">
    <property type="entry name" value="NADH-CYTOCHROME B5 REDUCTASE-LIKE"/>
    <property type="match status" value="1"/>
</dbReference>
<evidence type="ECO:0000256" key="5">
    <source>
        <dbReference type="ARBA" id="ARBA00023002"/>
    </source>
</evidence>
<organism evidence="9 10">
    <name type="scientific">Smittium culicis</name>
    <dbReference type="NCBI Taxonomy" id="133412"/>
    <lineage>
        <taxon>Eukaryota</taxon>
        <taxon>Fungi</taxon>
        <taxon>Fungi incertae sedis</taxon>
        <taxon>Zoopagomycota</taxon>
        <taxon>Kickxellomycotina</taxon>
        <taxon>Harpellomycetes</taxon>
        <taxon>Harpellales</taxon>
        <taxon>Legeriomycetaceae</taxon>
        <taxon>Smittium</taxon>
    </lineage>
</organism>
<comment type="cofactor">
    <cofactor evidence="1 6">
        <name>FAD</name>
        <dbReference type="ChEBI" id="CHEBI:57692"/>
    </cofactor>
</comment>
<dbReference type="SUPFAM" id="SSF63380">
    <property type="entry name" value="Riboflavin synthase domain-like"/>
    <property type="match status" value="1"/>
</dbReference>
<evidence type="ECO:0000313" key="9">
    <source>
        <dbReference type="EMBL" id="OMJ27257.1"/>
    </source>
</evidence>
<keyword evidence="7" id="KW-0812">Transmembrane</keyword>
<dbReference type="Gene3D" id="3.40.50.80">
    <property type="entry name" value="Nucleotide-binding domain of ferredoxin-NADP reductase (FNR) module"/>
    <property type="match status" value="1"/>
</dbReference>
<dbReference type="InterPro" id="IPR001834">
    <property type="entry name" value="CBR-like"/>
</dbReference>
<dbReference type="PRINTS" id="PR00406">
    <property type="entry name" value="CYTB5RDTASE"/>
</dbReference>
<dbReference type="InterPro" id="IPR017938">
    <property type="entry name" value="Riboflavin_synthase-like_b-brl"/>
</dbReference>
<evidence type="ECO:0000256" key="1">
    <source>
        <dbReference type="ARBA" id="ARBA00001974"/>
    </source>
</evidence>
<dbReference type="InterPro" id="IPR039261">
    <property type="entry name" value="FNR_nucleotide-bd"/>
</dbReference>
<comment type="caution">
    <text evidence="9">The sequence shown here is derived from an EMBL/GenBank/DDBJ whole genome shotgun (WGS) entry which is preliminary data.</text>
</comment>
<keyword evidence="7" id="KW-0472">Membrane</keyword>
<accession>A0A1R1YK09</accession>
<feature type="binding site" evidence="6">
    <location>
        <position position="165"/>
    </location>
    <ligand>
        <name>FAD</name>
        <dbReference type="ChEBI" id="CHEBI:57692"/>
    </ligand>
</feature>
<evidence type="ECO:0000256" key="3">
    <source>
        <dbReference type="ARBA" id="ARBA00022630"/>
    </source>
</evidence>
<dbReference type="GO" id="GO:0016491">
    <property type="term" value="F:oxidoreductase activity"/>
    <property type="evidence" value="ECO:0007669"/>
    <property type="project" value="UniProtKB-KW"/>
</dbReference>
<comment type="similarity">
    <text evidence="2">Belongs to the flavoprotein pyridine nucleotide cytochrome reductase family.</text>
</comment>
<keyword evidence="7" id="KW-1133">Transmembrane helix</keyword>
<feature type="binding site" evidence="6">
    <location>
        <position position="214"/>
    </location>
    <ligand>
        <name>FAD</name>
        <dbReference type="ChEBI" id="CHEBI:57692"/>
    </ligand>
</feature>
<dbReference type="Pfam" id="PF00175">
    <property type="entry name" value="NAD_binding_1"/>
    <property type="match status" value="1"/>
</dbReference>
<dbReference type="InterPro" id="IPR001433">
    <property type="entry name" value="OxRdtase_FAD/NAD-bd"/>
</dbReference>
<dbReference type="PANTHER" id="PTHR19370">
    <property type="entry name" value="NADH-CYTOCHROME B5 REDUCTASE"/>
    <property type="match status" value="1"/>
</dbReference>